<protein>
    <recommendedName>
        <fullName evidence="1">Endonuclease/exonuclease/phosphatase domain-containing protein</fullName>
    </recommendedName>
</protein>
<dbReference type="InterPro" id="IPR005135">
    <property type="entry name" value="Endo/exonuclease/phosphatase"/>
</dbReference>
<reference evidence="2" key="1">
    <citation type="submission" date="2022-07" db="EMBL/GenBank/DDBJ databases">
        <authorList>
            <person name="Macas J."/>
            <person name="Novak P."/>
            <person name="Neumann P."/>
        </authorList>
    </citation>
    <scope>NUCLEOTIDE SEQUENCE</scope>
</reference>
<dbReference type="PANTHER" id="PTHR33710:SF62">
    <property type="entry name" value="DUF4283 DOMAIN PROTEIN"/>
    <property type="match status" value="1"/>
</dbReference>
<proteinExistence type="predicted"/>
<name>A0A9P1E4H3_CUSEU</name>
<keyword evidence="3" id="KW-1185">Reference proteome</keyword>
<dbReference type="GO" id="GO:0003824">
    <property type="term" value="F:catalytic activity"/>
    <property type="evidence" value="ECO:0007669"/>
    <property type="project" value="InterPro"/>
</dbReference>
<evidence type="ECO:0000259" key="1">
    <source>
        <dbReference type="Pfam" id="PF03372"/>
    </source>
</evidence>
<dbReference type="SUPFAM" id="SSF56219">
    <property type="entry name" value="DNase I-like"/>
    <property type="match status" value="1"/>
</dbReference>
<evidence type="ECO:0000313" key="2">
    <source>
        <dbReference type="EMBL" id="CAH9077931.1"/>
    </source>
</evidence>
<dbReference type="Proteomes" id="UP001152484">
    <property type="component" value="Unassembled WGS sequence"/>
</dbReference>
<dbReference type="Gene3D" id="3.60.10.10">
    <property type="entry name" value="Endonuclease/exonuclease/phosphatase"/>
    <property type="match status" value="1"/>
</dbReference>
<dbReference type="AlphaFoldDB" id="A0A9P1E4H3"/>
<dbReference type="PANTHER" id="PTHR33710">
    <property type="entry name" value="BNAC02G09200D PROTEIN"/>
    <property type="match status" value="1"/>
</dbReference>
<comment type="caution">
    <text evidence="2">The sequence shown here is derived from an EMBL/GenBank/DDBJ whole genome shotgun (WGS) entry which is preliminary data.</text>
</comment>
<evidence type="ECO:0000313" key="3">
    <source>
        <dbReference type="Proteomes" id="UP001152484"/>
    </source>
</evidence>
<dbReference type="InterPro" id="IPR036691">
    <property type="entry name" value="Endo/exonu/phosph_ase_sf"/>
</dbReference>
<sequence>MVSLENTVSWRATFVYGEPRCELRHEFWDLLQRLHRQRDGPWICCGDFNEALTHDEHFGTRDRSHAQMELFRSCLEDCGLRDLGYAGPKLTWTKRREDHCNVKVRLDRAVANGAFTALFEYYQVENVITTSSHHFVISISLNSHSSPHNPPVQMWRRTADYNGVVEASWLANNDVVRSLQATWSNLNRMAGSLRDWSRMKFGSIRKQMQNLERKLHIMRLAPVSVSDLTEERKLEKTTL</sequence>
<feature type="domain" description="Endonuclease/exonuclease/phosphatase" evidence="1">
    <location>
        <begin position="11"/>
        <end position="119"/>
    </location>
</feature>
<gene>
    <name evidence="2" type="ORF">CEURO_LOCUS6505</name>
</gene>
<dbReference type="OrthoDB" id="1304906at2759"/>
<organism evidence="2 3">
    <name type="scientific">Cuscuta europaea</name>
    <name type="common">European dodder</name>
    <dbReference type="NCBI Taxonomy" id="41803"/>
    <lineage>
        <taxon>Eukaryota</taxon>
        <taxon>Viridiplantae</taxon>
        <taxon>Streptophyta</taxon>
        <taxon>Embryophyta</taxon>
        <taxon>Tracheophyta</taxon>
        <taxon>Spermatophyta</taxon>
        <taxon>Magnoliopsida</taxon>
        <taxon>eudicotyledons</taxon>
        <taxon>Gunneridae</taxon>
        <taxon>Pentapetalae</taxon>
        <taxon>asterids</taxon>
        <taxon>lamiids</taxon>
        <taxon>Solanales</taxon>
        <taxon>Convolvulaceae</taxon>
        <taxon>Cuscuteae</taxon>
        <taxon>Cuscuta</taxon>
        <taxon>Cuscuta subgen. Cuscuta</taxon>
    </lineage>
</organism>
<dbReference type="Pfam" id="PF03372">
    <property type="entry name" value="Exo_endo_phos"/>
    <property type="match status" value="1"/>
</dbReference>
<accession>A0A9P1E4H3</accession>
<dbReference type="EMBL" id="CAMAPE010000010">
    <property type="protein sequence ID" value="CAH9077931.1"/>
    <property type="molecule type" value="Genomic_DNA"/>
</dbReference>